<name>A0A383BL93_9ZZZZ</name>
<dbReference type="InterPro" id="IPR026870">
    <property type="entry name" value="Zinc_ribbon_dom"/>
</dbReference>
<keyword evidence="1" id="KW-0472">Membrane</keyword>
<dbReference type="AlphaFoldDB" id="A0A383BL93"/>
<sequence length="118" mass="13080">MNEQANFCSQCGSKISSGVKFCSNCGHDFKNSPTKITSDKTIKVEVTNVTMEKGFSAIEKGLKKVLRLDTPSQKRLERQAPQPEMTTTEIIKSLITVVGIVAFIVLLGLLIEWLYLNT</sequence>
<keyword evidence="1" id="KW-0812">Transmembrane</keyword>
<accession>A0A383BL93</accession>
<dbReference type="EMBL" id="UINC01201350">
    <property type="protein sequence ID" value="SVE20649.1"/>
    <property type="molecule type" value="Genomic_DNA"/>
</dbReference>
<evidence type="ECO:0000256" key="1">
    <source>
        <dbReference type="SAM" id="Phobius"/>
    </source>
</evidence>
<organism evidence="3">
    <name type="scientific">marine metagenome</name>
    <dbReference type="NCBI Taxonomy" id="408172"/>
    <lineage>
        <taxon>unclassified sequences</taxon>
        <taxon>metagenomes</taxon>
        <taxon>ecological metagenomes</taxon>
    </lineage>
</organism>
<protein>
    <recommendedName>
        <fullName evidence="2">Zinc-ribbon domain-containing protein</fullName>
    </recommendedName>
</protein>
<keyword evidence="1" id="KW-1133">Transmembrane helix</keyword>
<evidence type="ECO:0000259" key="2">
    <source>
        <dbReference type="Pfam" id="PF13240"/>
    </source>
</evidence>
<proteinExistence type="predicted"/>
<feature type="transmembrane region" description="Helical" evidence="1">
    <location>
        <begin position="94"/>
        <end position="116"/>
    </location>
</feature>
<evidence type="ECO:0000313" key="3">
    <source>
        <dbReference type="EMBL" id="SVE20649.1"/>
    </source>
</evidence>
<gene>
    <name evidence="3" type="ORF">METZ01_LOCUS473503</name>
</gene>
<reference evidence="3" key="1">
    <citation type="submission" date="2018-05" db="EMBL/GenBank/DDBJ databases">
        <authorList>
            <person name="Lanie J.A."/>
            <person name="Ng W.-L."/>
            <person name="Kazmierczak K.M."/>
            <person name="Andrzejewski T.M."/>
            <person name="Davidsen T.M."/>
            <person name="Wayne K.J."/>
            <person name="Tettelin H."/>
            <person name="Glass J.I."/>
            <person name="Rusch D."/>
            <person name="Podicherti R."/>
            <person name="Tsui H.-C.T."/>
            <person name="Winkler M.E."/>
        </authorList>
    </citation>
    <scope>NUCLEOTIDE SEQUENCE</scope>
</reference>
<feature type="domain" description="Zinc-ribbon" evidence="2">
    <location>
        <begin position="7"/>
        <end position="27"/>
    </location>
</feature>
<dbReference type="Pfam" id="PF13240">
    <property type="entry name" value="Zn_Ribbon_1"/>
    <property type="match status" value="1"/>
</dbReference>